<feature type="domain" description="HTH cro/C1-type" evidence="2">
    <location>
        <begin position="6"/>
        <end position="60"/>
    </location>
</feature>
<accession>A0AA42J2A5</accession>
<dbReference type="InterPro" id="IPR010982">
    <property type="entry name" value="Lambda_DNA-bd_dom_sf"/>
</dbReference>
<dbReference type="Gene3D" id="1.10.260.40">
    <property type="entry name" value="lambda repressor-like DNA-binding domains"/>
    <property type="match status" value="1"/>
</dbReference>
<dbReference type="GO" id="GO:0005829">
    <property type="term" value="C:cytosol"/>
    <property type="evidence" value="ECO:0007669"/>
    <property type="project" value="TreeGrafter"/>
</dbReference>
<evidence type="ECO:0000256" key="1">
    <source>
        <dbReference type="ARBA" id="ARBA00023125"/>
    </source>
</evidence>
<dbReference type="PANTHER" id="PTHR46797">
    <property type="entry name" value="HTH-TYPE TRANSCRIPTIONAL REGULATOR"/>
    <property type="match status" value="1"/>
</dbReference>
<dbReference type="InterPro" id="IPR050807">
    <property type="entry name" value="TransReg_Diox_bact_type"/>
</dbReference>
<dbReference type="PANTHER" id="PTHR46797:SF1">
    <property type="entry name" value="METHYLPHOSPHONATE SYNTHASE"/>
    <property type="match status" value="1"/>
</dbReference>
<gene>
    <name evidence="3" type="ORF">PBV87_15445</name>
</gene>
<name>A0AA42J2A5_9FIRM</name>
<dbReference type="Pfam" id="PF01381">
    <property type="entry name" value="HTH_3"/>
    <property type="match status" value="1"/>
</dbReference>
<sequence length="139" mass="15980">MLGDKIKEILNNKGIRQKDLAEKLSISPSTLNGYITGYRTPDIHTLNKIANALGYPTSHFIDSEEHSTNNLNKKDKKDIAKDVQEIMNKIDSGEDGPLYYNGQEMSDEDKELFRDALEFALKRIKVENKQTYTPKKYRK</sequence>
<dbReference type="SMART" id="SM00530">
    <property type="entry name" value="HTH_XRE"/>
    <property type="match status" value="1"/>
</dbReference>
<reference evidence="3" key="1">
    <citation type="journal article" date="2023" name="Int. J. Syst. Evol. Microbiol.">
        <title>&lt;i&gt;Holtiella tumoricola&lt;/i&gt; gen. nov. sp. nov., isolated from a human clinical sample.</title>
        <authorList>
            <person name="Allen-Vercoe E."/>
            <person name="Daigneault M.C."/>
            <person name="Vancuren S.J."/>
            <person name="Cochrane K."/>
            <person name="O'Neal L.L."/>
            <person name="Sankaranarayanan K."/>
            <person name="Lawson P.A."/>
        </authorList>
    </citation>
    <scope>NUCLEOTIDE SEQUENCE</scope>
    <source>
        <strain evidence="3">CC70A</strain>
    </source>
</reference>
<keyword evidence="4" id="KW-1185">Reference proteome</keyword>
<dbReference type="GO" id="GO:0003677">
    <property type="term" value="F:DNA binding"/>
    <property type="evidence" value="ECO:0007669"/>
    <property type="project" value="UniProtKB-KW"/>
</dbReference>
<dbReference type="PROSITE" id="PS50943">
    <property type="entry name" value="HTH_CROC1"/>
    <property type="match status" value="1"/>
</dbReference>
<proteinExistence type="predicted"/>
<dbReference type="CDD" id="cd00093">
    <property type="entry name" value="HTH_XRE"/>
    <property type="match status" value="1"/>
</dbReference>
<dbReference type="EMBL" id="JAQIFT010000057">
    <property type="protein sequence ID" value="MDA3732871.1"/>
    <property type="molecule type" value="Genomic_DNA"/>
</dbReference>
<organism evidence="3 4">
    <name type="scientific">Holtiella tumoricola</name>
    <dbReference type="NCBI Taxonomy" id="3018743"/>
    <lineage>
        <taxon>Bacteria</taxon>
        <taxon>Bacillati</taxon>
        <taxon>Bacillota</taxon>
        <taxon>Clostridia</taxon>
        <taxon>Lachnospirales</taxon>
        <taxon>Cellulosilyticaceae</taxon>
        <taxon>Holtiella</taxon>
    </lineage>
</organism>
<keyword evidence="1" id="KW-0238">DNA-binding</keyword>
<dbReference type="Proteomes" id="UP001169242">
    <property type="component" value="Unassembled WGS sequence"/>
</dbReference>
<dbReference type="GO" id="GO:0003700">
    <property type="term" value="F:DNA-binding transcription factor activity"/>
    <property type="evidence" value="ECO:0007669"/>
    <property type="project" value="TreeGrafter"/>
</dbReference>
<dbReference type="AlphaFoldDB" id="A0AA42J2A5"/>
<protein>
    <submittedName>
        <fullName evidence="3">Helix-turn-helix transcriptional regulator</fullName>
    </submittedName>
</protein>
<comment type="caution">
    <text evidence="3">The sequence shown here is derived from an EMBL/GenBank/DDBJ whole genome shotgun (WGS) entry which is preliminary data.</text>
</comment>
<evidence type="ECO:0000313" key="3">
    <source>
        <dbReference type="EMBL" id="MDA3732871.1"/>
    </source>
</evidence>
<evidence type="ECO:0000259" key="2">
    <source>
        <dbReference type="PROSITE" id="PS50943"/>
    </source>
</evidence>
<dbReference type="SUPFAM" id="SSF47413">
    <property type="entry name" value="lambda repressor-like DNA-binding domains"/>
    <property type="match status" value="1"/>
</dbReference>
<evidence type="ECO:0000313" key="4">
    <source>
        <dbReference type="Proteomes" id="UP001169242"/>
    </source>
</evidence>
<dbReference type="InterPro" id="IPR001387">
    <property type="entry name" value="Cro/C1-type_HTH"/>
</dbReference>
<dbReference type="RefSeq" id="WP_271012852.1">
    <property type="nucleotide sequence ID" value="NZ_JAQIFT010000057.1"/>
</dbReference>